<gene>
    <name evidence="1" type="ORF">H6G72_03035</name>
</gene>
<organism evidence="1 2">
    <name type="scientific">Planktothricoides raciborskii FACHB-1370</name>
    <dbReference type="NCBI Taxonomy" id="2949576"/>
    <lineage>
        <taxon>Bacteria</taxon>
        <taxon>Bacillati</taxon>
        <taxon>Cyanobacteriota</taxon>
        <taxon>Cyanophyceae</taxon>
        <taxon>Oscillatoriophycideae</taxon>
        <taxon>Oscillatoriales</taxon>
        <taxon>Oscillatoriaceae</taxon>
        <taxon>Planktothricoides</taxon>
    </lineage>
</organism>
<reference evidence="1 2" key="1">
    <citation type="journal article" date="2020" name="ISME J.">
        <title>Comparative genomics reveals insights into cyanobacterial evolution and habitat adaptation.</title>
        <authorList>
            <person name="Chen M.Y."/>
            <person name="Teng W.K."/>
            <person name="Zhao L."/>
            <person name="Hu C.X."/>
            <person name="Zhou Y.K."/>
            <person name="Han B.P."/>
            <person name="Song L.R."/>
            <person name="Shu W.S."/>
        </authorList>
    </citation>
    <scope>NUCLEOTIDE SEQUENCE [LARGE SCALE GENOMIC DNA]</scope>
    <source>
        <strain evidence="1 2">FACHB-1370</strain>
    </source>
</reference>
<dbReference type="RefSeq" id="WP_190877157.1">
    <property type="nucleotide sequence ID" value="NZ_JACJSK010000003.1"/>
</dbReference>
<protein>
    <submittedName>
        <fullName evidence="1">Uncharacterized protein</fullName>
    </submittedName>
</protein>
<accession>A0ABR8E7Y4</accession>
<sequence length="242" mass="29107">MQSGDRVLEGYEAEFYLKVLQDSFLFDWDNNDLKDFQLYANTGNSFFHLASFNQQIYLINFCLKALLKPDVPMRELDHLLEAAAFYPFAYLSQMIYEEIPQQSDWLERGNEPNAEEYAYFYRKIAWDAFEKMILPDLLEYEEDDEEEYDREDSVNLFYEQKYKSTDMRDWDFAVDCLADIIFWDRDWFFVTDWPQLLDGMDPAYAEAMGITENYFTNRLPKVSDEEAIELLREIMEWELPET</sequence>
<proteinExistence type="predicted"/>
<comment type="caution">
    <text evidence="1">The sequence shown here is derived from an EMBL/GenBank/DDBJ whole genome shotgun (WGS) entry which is preliminary data.</text>
</comment>
<name>A0ABR8E7Y4_9CYAN</name>
<dbReference type="Proteomes" id="UP000641954">
    <property type="component" value="Unassembled WGS sequence"/>
</dbReference>
<evidence type="ECO:0000313" key="2">
    <source>
        <dbReference type="Proteomes" id="UP000641954"/>
    </source>
</evidence>
<dbReference type="EMBL" id="JACJSK010000003">
    <property type="protein sequence ID" value="MBD2542846.1"/>
    <property type="molecule type" value="Genomic_DNA"/>
</dbReference>
<evidence type="ECO:0000313" key="1">
    <source>
        <dbReference type="EMBL" id="MBD2542846.1"/>
    </source>
</evidence>
<keyword evidence="2" id="KW-1185">Reference proteome</keyword>